<dbReference type="RefSeq" id="WP_258001527.1">
    <property type="nucleotide sequence ID" value="NZ_NMQE01000761.1"/>
</dbReference>
<dbReference type="Proteomes" id="UP000235081">
    <property type="component" value="Unassembled WGS sequence"/>
</dbReference>
<protein>
    <recommendedName>
        <fullName evidence="2">Hypoxanthine-guanine phosphoribosyltransferase</fullName>
    </recommendedName>
</protein>
<feature type="non-terminal residue" evidence="6">
    <location>
        <position position="112"/>
    </location>
</feature>
<dbReference type="GO" id="GO:0004422">
    <property type="term" value="F:hypoxanthine phosphoribosyltransferase activity"/>
    <property type="evidence" value="ECO:0007669"/>
    <property type="project" value="TreeGrafter"/>
</dbReference>
<evidence type="ECO:0000313" key="7">
    <source>
        <dbReference type="Proteomes" id="UP000235081"/>
    </source>
</evidence>
<evidence type="ECO:0000256" key="1">
    <source>
        <dbReference type="ARBA" id="ARBA00004676"/>
    </source>
</evidence>
<evidence type="ECO:0000256" key="3">
    <source>
        <dbReference type="ARBA" id="ARBA00048811"/>
    </source>
</evidence>
<dbReference type="EMBL" id="NMQE01000761">
    <property type="protein sequence ID" value="PMB17850.1"/>
    <property type="molecule type" value="Genomic_DNA"/>
</dbReference>
<sequence>MLATDAAWLKRFPELEILIDSDTLQARVRELGEQITRDYGAHPPLLVGVLKGSLVFLADLMRTIPLPMSYDFVAISSYGAETQTTGQVRLIKDLDSPIHGRHVLVVEDIYDT</sequence>
<dbReference type="CDD" id="cd06223">
    <property type="entry name" value="PRTases_typeI"/>
    <property type="match status" value="1"/>
</dbReference>
<dbReference type="GO" id="GO:0005829">
    <property type="term" value="C:cytosol"/>
    <property type="evidence" value="ECO:0007669"/>
    <property type="project" value="TreeGrafter"/>
</dbReference>
<dbReference type="PANTHER" id="PTHR43340">
    <property type="entry name" value="HYPOXANTHINE-GUANINE PHOSPHORIBOSYLTRANSFERASE"/>
    <property type="match status" value="1"/>
</dbReference>
<comment type="pathway">
    <text evidence="1">Purine metabolism; GMP biosynthesis via salvage pathway; GMP from guanine: step 1/1.</text>
</comment>
<dbReference type="InterPro" id="IPR000836">
    <property type="entry name" value="PRTase_dom"/>
</dbReference>
<dbReference type="InterPro" id="IPR050408">
    <property type="entry name" value="HGPRT"/>
</dbReference>
<dbReference type="SUPFAM" id="SSF53271">
    <property type="entry name" value="PRTase-like"/>
    <property type="match status" value="1"/>
</dbReference>
<dbReference type="Pfam" id="PF00156">
    <property type="entry name" value="Pribosyltran"/>
    <property type="match status" value="1"/>
</dbReference>
<dbReference type="GO" id="GO:0032263">
    <property type="term" value="P:GMP salvage"/>
    <property type="evidence" value="ECO:0007669"/>
    <property type="project" value="TreeGrafter"/>
</dbReference>
<evidence type="ECO:0000256" key="4">
    <source>
        <dbReference type="ARBA" id="ARBA00049402"/>
    </source>
</evidence>
<evidence type="ECO:0000313" key="6">
    <source>
        <dbReference type="EMBL" id="PMB17850.1"/>
    </source>
</evidence>
<dbReference type="GO" id="GO:0046100">
    <property type="term" value="P:hypoxanthine metabolic process"/>
    <property type="evidence" value="ECO:0007669"/>
    <property type="project" value="TreeGrafter"/>
</dbReference>
<gene>
    <name evidence="6" type="ORF">CEN46_22480</name>
</gene>
<comment type="caution">
    <text evidence="6">The sequence shown here is derived from an EMBL/GenBank/DDBJ whole genome shotgun (WGS) entry which is preliminary data.</text>
</comment>
<dbReference type="GO" id="GO:0032264">
    <property type="term" value="P:IMP salvage"/>
    <property type="evidence" value="ECO:0007669"/>
    <property type="project" value="TreeGrafter"/>
</dbReference>
<dbReference type="PANTHER" id="PTHR43340:SF1">
    <property type="entry name" value="HYPOXANTHINE PHOSPHORIBOSYLTRANSFERASE"/>
    <property type="match status" value="1"/>
</dbReference>
<accession>A0A2N6L758</accession>
<dbReference type="AlphaFoldDB" id="A0A2N6L758"/>
<organism evidence="6 7">
    <name type="scientific">Fischerella thermalis CCMEE 5318</name>
    <dbReference type="NCBI Taxonomy" id="2019666"/>
    <lineage>
        <taxon>Bacteria</taxon>
        <taxon>Bacillati</taxon>
        <taxon>Cyanobacteriota</taxon>
        <taxon>Cyanophyceae</taxon>
        <taxon>Nostocales</taxon>
        <taxon>Hapalosiphonaceae</taxon>
        <taxon>Fischerella</taxon>
    </lineage>
</organism>
<dbReference type="GO" id="GO:0000287">
    <property type="term" value="F:magnesium ion binding"/>
    <property type="evidence" value="ECO:0007669"/>
    <property type="project" value="TreeGrafter"/>
</dbReference>
<evidence type="ECO:0000256" key="2">
    <source>
        <dbReference type="ARBA" id="ARBA00022099"/>
    </source>
</evidence>
<name>A0A2N6L758_9CYAN</name>
<comment type="catalytic activity">
    <reaction evidence="4">
        <text>IMP + diphosphate = hypoxanthine + 5-phospho-alpha-D-ribose 1-diphosphate</text>
        <dbReference type="Rhea" id="RHEA:17973"/>
        <dbReference type="ChEBI" id="CHEBI:17368"/>
        <dbReference type="ChEBI" id="CHEBI:33019"/>
        <dbReference type="ChEBI" id="CHEBI:58017"/>
        <dbReference type="ChEBI" id="CHEBI:58053"/>
        <dbReference type="EC" id="2.4.2.8"/>
    </reaction>
    <physiologicalReaction direction="right-to-left" evidence="4">
        <dbReference type="Rhea" id="RHEA:17975"/>
    </physiologicalReaction>
</comment>
<proteinExistence type="predicted"/>
<reference evidence="6 7" key="1">
    <citation type="submission" date="2017-07" db="EMBL/GenBank/DDBJ databases">
        <title>Genomes of Fischerella (Mastigocladus) sp. strains.</title>
        <authorList>
            <person name="Miller S.R."/>
        </authorList>
    </citation>
    <scope>NUCLEOTIDE SEQUENCE [LARGE SCALE GENOMIC DNA]</scope>
    <source>
        <strain evidence="6 7">CCMEE 5318</strain>
    </source>
</reference>
<dbReference type="GO" id="GO:0006178">
    <property type="term" value="P:guanine salvage"/>
    <property type="evidence" value="ECO:0007669"/>
    <property type="project" value="TreeGrafter"/>
</dbReference>
<comment type="catalytic activity">
    <reaction evidence="3">
        <text>GMP + diphosphate = guanine + 5-phospho-alpha-D-ribose 1-diphosphate</text>
        <dbReference type="Rhea" id="RHEA:25424"/>
        <dbReference type="ChEBI" id="CHEBI:16235"/>
        <dbReference type="ChEBI" id="CHEBI:33019"/>
        <dbReference type="ChEBI" id="CHEBI:58017"/>
        <dbReference type="ChEBI" id="CHEBI:58115"/>
        <dbReference type="EC" id="2.4.2.8"/>
    </reaction>
    <physiologicalReaction direction="right-to-left" evidence="3">
        <dbReference type="Rhea" id="RHEA:25426"/>
    </physiologicalReaction>
</comment>
<evidence type="ECO:0000259" key="5">
    <source>
        <dbReference type="Pfam" id="PF00156"/>
    </source>
</evidence>
<dbReference type="InterPro" id="IPR029057">
    <property type="entry name" value="PRTase-like"/>
</dbReference>
<feature type="domain" description="Phosphoribosyltransferase" evidence="5">
    <location>
        <begin position="24"/>
        <end position="112"/>
    </location>
</feature>
<dbReference type="Gene3D" id="3.40.50.2020">
    <property type="match status" value="1"/>
</dbReference>